<dbReference type="GO" id="GO:0008967">
    <property type="term" value="F:phosphoglycolate phosphatase activity"/>
    <property type="evidence" value="ECO:0007669"/>
    <property type="project" value="UniProtKB-EC"/>
</dbReference>
<organism evidence="1 2">
    <name type="scientific">Photobacterium piscicola</name>
    <dbReference type="NCBI Taxonomy" id="1378299"/>
    <lineage>
        <taxon>Bacteria</taxon>
        <taxon>Pseudomonadati</taxon>
        <taxon>Pseudomonadota</taxon>
        <taxon>Gammaproteobacteria</taxon>
        <taxon>Vibrionales</taxon>
        <taxon>Vibrionaceae</taxon>
        <taxon>Photobacterium</taxon>
    </lineage>
</organism>
<dbReference type="InterPro" id="IPR036412">
    <property type="entry name" value="HAD-like_sf"/>
</dbReference>
<dbReference type="Proteomes" id="UP000189966">
    <property type="component" value="Unassembled WGS sequence"/>
</dbReference>
<name>A0A1T5I081_9GAMM</name>
<dbReference type="InterPro" id="IPR006439">
    <property type="entry name" value="HAD-SF_hydro_IA"/>
</dbReference>
<dbReference type="OrthoDB" id="9782449at2"/>
<gene>
    <name evidence="1" type="primary">gph_2</name>
    <name evidence="1" type="ORF">CZ809_01901</name>
</gene>
<dbReference type="GO" id="GO:0006281">
    <property type="term" value="P:DNA repair"/>
    <property type="evidence" value="ECO:0007669"/>
    <property type="project" value="TreeGrafter"/>
</dbReference>
<dbReference type="Gene3D" id="3.40.50.1000">
    <property type="entry name" value="HAD superfamily/HAD-like"/>
    <property type="match status" value="1"/>
</dbReference>
<dbReference type="SUPFAM" id="SSF56784">
    <property type="entry name" value="HAD-like"/>
    <property type="match status" value="1"/>
</dbReference>
<dbReference type="GO" id="GO:0005829">
    <property type="term" value="C:cytosol"/>
    <property type="evidence" value="ECO:0007669"/>
    <property type="project" value="TreeGrafter"/>
</dbReference>
<dbReference type="Gene3D" id="1.10.150.240">
    <property type="entry name" value="Putative phosphatase, domain 2"/>
    <property type="match status" value="1"/>
</dbReference>
<dbReference type="InterPro" id="IPR023214">
    <property type="entry name" value="HAD_sf"/>
</dbReference>
<dbReference type="NCBIfam" id="TIGR01549">
    <property type="entry name" value="HAD-SF-IA-v1"/>
    <property type="match status" value="1"/>
</dbReference>
<dbReference type="EMBL" id="FUZI01000003">
    <property type="protein sequence ID" value="SKC32385.1"/>
    <property type="molecule type" value="Genomic_DNA"/>
</dbReference>
<evidence type="ECO:0000313" key="1">
    <source>
        <dbReference type="EMBL" id="SKC32385.1"/>
    </source>
</evidence>
<dbReference type="InterPro" id="IPR041492">
    <property type="entry name" value="HAD_2"/>
</dbReference>
<dbReference type="PANTHER" id="PTHR43434">
    <property type="entry name" value="PHOSPHOGLYCOLATE PHOSPHATASE"/>
    <property type="match status" value="1"/>
</dbReference>
<sequence>MVLIFDFDGTIADTFNLYIDVMRKIHHEYDFKYIHDEDIELCRAMTSKEIIHYLGISPLQIPIIAHRIRGDFTKRMKEQKIFTGVASVLESLKQEGHKLFILSSNSEENINIFLGLNNITQFDAVFSKSSIFGKSGIIKKIINKNKFIADDVYYIGDETRDIEATKKINIKSIAVTWGYNNRKALLDKNPDYIIDKPQQLLALLAM</sequence>
<dbReference type="InterPro" id="IPR050155">
    <property type="entry name" value="HAD-like_hydrolase_sf"/>
</dbReference>
<protein>
    <submittedName>
        <fullName evidence="1">Phosphoglycolate phosphatase</fullName>
        <ecNumber evidence="1">3.1.3.18</ecNumber>
    </submittedName>
</protein>
<dbReference type="Pfam" id="PF13419">
    <property type="entry name" value="HAD_2"/>
    <property type="match status" value="1"/>
</dbReference>
<reference evidence="1 2" key="1">
    <citation type="submission" date="2017-02" db="EMBL/GenBank/DDBJ databases">
        <authorList>
            <person name="Peterson S.W."/>
        </authorList>
    </citation>
    <scope>NUCLEOTIDE SEQUENCE [LARGE SCALE GENOMIC DNA]</scope>
    <source>
        <strain evidence="2">type strain: NCCB 100098</strain>
    </source>
</reference>
<dbReference type="InterPro" id="IPR023198">
    <property type="entry name" value="PGP-like_dom2"/>
</dbReference>
<dbReference type="AlphaFoldDB" id="A0A1T5I081"/>
<keyword evidence="1" id="KW-0378">Hydrolase</keyword>
<dbReference type="SFLD" id="SFLDG01129">
    <property type="entry name" value="C1.5:_HAD__Beta-PGM__Phosphata"/>
    <property type="match status" value="1"/>
</dbReference>
<dbReference type="RefSeq" id="WP_080157287.1">
    <property type="nucleotide sequence ID" value="NZ_FUZI01000003.1"/>
</dbReference>
<dbReference type="EC" id="3.1.3.18" evidence="1"/>
<dbReference type="SFLD" id="SFLDS00003">
    <property type="entry name" value="Haloacid_Dehalogenase"/>
    <property type="match status" value="1"/>
</dbReference>
<evidence type="ECO:0000313" key="2">
    <source>
        <dbReference type="Proteomes" id="UP000189966"/>
    </source>
</evidence>
<proteinExistence type="predicted"/>
<dbReference type="PANTHER" id="PTHR43434:SF13">
    <property type="entry name" value="PHOSPHOGLYCOLATE PHOSPHATASE"/>
    <property type="match status" value="1"/>
</dbReference>
<accession>A0A1T5I081</accession>